<comment type="caution">
    <text evidence="12">The sequence shown here is derived from an EMBL/GenBank/DDBJ whole genome shotgun (WGS) entry which is preliminary data.</text>
</comment>
<dbReference type="Pfam" id="PF03717">
    <property type="entry name" value="PBP_dimer"/>
    <property type="match status" value="1"/>
</dbReference>
<keyword evidence="9" id="KW-0961">Cell wall biogenesis/degradation</keyword>
<sequence length="520" mass="57971">MKSRIYLFYGLLAVGLLFLLARLFELQIIFGAKNRALAEGNRIKREVLPAPRGIIYDSKEREMVRNVPIYRVKKEEKEEYEVISREEALKMEAREETENLRVDIGRNYLYGEVLAHVLGYLGEANEEEVKKGQFKLGDLVGRGGIEEQYDSYLRGQDGGEIYEVDAYGEKIREIGRIEPIPGQNLYLTIDAELSQTAYEALEKKPGAVVATNPQNSQVLILISSPSFNPNNITSQNLTDESLPFFNRAISGVYPPGSTFKIVTAAAGLEEGKVNAETTYNDTGEIRVGEYSYKNWYFTQYGRTEGVIDIVKAIKRSTDTFFYKVGEWVGPTRLAVWAEAFGLGKKTGIDLPGEVGGLVPSPQWKEQKGDHWFLGNTYHFAIGQGDLLTTPLQINLMTNVIASGGNLCQPQLEKSEDEKKNCQSLELKLETINLIKEGMVGVCSSGGTAFPFFDFQPQVACKTGTAEFGHPEHKTHAWFTVFGPWDKPEISITVLVEKGGEGSAVAAPIAKKIMEDFFHNE</sequence>
<evidence type="ECO:0008006" key="14">
    <source>
        <dbReference type="Google" id="ProtNLM"/>
    </source>
</evidence>
<dbReference type="Gene3D" id="3.40.710.10">
    <property type="entry name" value="DD-peptidase/beta-lactamase superfamily"/>
    <property type="match status" value="1"/>
</dbReference>
<dbReference type="InterPro" id="IPR001460">
    <property type="entry name" value="PCN-bd_Tpept"/>
</dbReference>
<evidence type="ECO:0000256" key="5">
    <source>
        <dbReference type="ARBA" id="ARBA00022960"/>
    </source>
</evidence>
<keyword evidence="6" id="KW-0573">Peptidoglycan synthesis</keyword>
<gene>
    <name evidence="12" type="ORF">COT04_01190</name>
</gene>
<organism evidence="12 13">
    <name type="scientific">Candidatus Shapirobacteria bacterium CG07_land_8_20_14_0_80_39_12</name>
    <dbReference type="NCBI Taxonomy" id="1974480"/>
    <lineage>
        <taxon>Bacteria</taxon>
        <taxon>Candidatus Shapironibacteriota</taxon>
    </lineage>
</organism>
<evidence type="ECO:0000256" key="2">
    <source>
        <dbReference type="ARBA" id="ARBA00004236"/>
    </source>
</evidence>
<evidence type="ECO:0000256" key="4">
    <source>
        <dbReference type="ARBA" id="ARBA00022692"/>
    </source>
</evidence>
<keyword evidence="8" id="KW-0472">Membrane</keyword>
<dbReference type="InterPro" id="IPR005311">
    <property type="entry name" value="PBP_dimer"/>
</dbReference>
<dbReference type="InterPro" id="IPR012338">
    <property type="entry name" value="Beta-lactam/transpept-like"/>
</dbReference>
<evidence type="ECO:0000259" key="11">
    <source>
        <dbReference type="Pfam" id="PF03717"/>
    </source>
</evidence>
<dbReference type="InterPro" id="IPR036138">
    <property type="entry name" value="PBP_dimer_sf"/>
</dbReference>
<dbReference type="SUPFAM" id="SSF56601">
    <property type="entry name" value="beta-lactamase/transpeptidase-like"/>
    <property type="match status" value="1"/>
</dbReference>
<accession>A0A2M6YQ32</accession>
<feature type="domain" description="Penicillin-binding protein transpeptidase" evidence="10">
    <location>
        <begin position="206"/>
        <end position="514"/>
    </location>
</feature>
<dbReference type="GO" id="GO:0071972">
    <property type="term" value="F:peptidoglycan L,D-transpeptidase activity"/>
    <property type="evidence" value="ECO:0007669"/>
    <property type="project" value="TreeGrafter"/>
</dbReference>
<keyword evidence="7" id="KW-1133">Transmembrane helix</keyword>
<keyword evidence="4" id="KW-0812">Transmembrane</keyword>
<keyword evidence="5" id="KW-0133">Cell shape</keyword>
<dbReference type="Gene3D" id="3.90.1310.10">
    <property type="entry name" value="Penicillin-binding protein 2a (Domain 2)"/>
    <property type="match status" value="1"/>
</dbReference>
<dbReference type="GO" id="GO:0005886">
    <property type="term" value="C:plasma membrane"/>
    <property type="evidence" value="ECO:0007669"/>
    <property type="project" value="UniProtKB-SubCell"/>
</dbReference>
<keyword evidence="3" id="KW-1003">Cell membrane</keyword>
<dbReference type="Proteomes" id="UP000229559">
    <property type="component" value="Unassembled WGS sequence"/>
</dbReference>
<comment type="subcellular location">
    <subcellularLocation>
        <location evidence="2">Cell membrane</location>
    </subcellularLocation>
    <subcellularLocation>
        <location evidence="1">Membrane</location>
        <topology evidence="1">Single-pass membrane protein</topology>
    </subcellularLocation>
</comment>
<protein>
    <recommendedName>
        <fullName evidence="14">Penicillin-binding protein 2</fullName>
    </recommendedName>
</protein>
<reference evidence="13" key="1">
    <citation type="submission" date="2017-09" db="EMBL/GenBank/DDBJ databases">
        <title>Depth-based differentiation of microbial function through sediment-hosted aquifers and enrichment of novel symbionts in the deep terrestrial subsurface.</title>
        <authorList>
            <person name="Probst A.J."/>
            <person name="Ladd B."/>
            <person name="Jarett J.K."/>
            <person name="Geller-Mcgrath D.E."/>
            <person name="Sieber C.M.K."/>
            <person name="Emerson J.B."/>
            <person name="Anantharaman K."/>
            <person name="Thomas B.C."/>
            <person name="Malmstrom R."/>
            <person name="Stieglmeier M."/>
            <person name="Klingl A."/>
            <person name="Woyke T."/>
            <person name="Ryan C.M."/>
            <person name="Banfield J.F."/>
        </authorList>
    </citation>
    <scope>NUCLEOTIDE SEQUENCE [LARGE SCALE GENOMIC DNA]</scope>
</reference>
<dbReference type="PANTHER" id="PTHR30627:SF2">
    <property type="entry name" value="PEPTIDOGLYCAN D,D-TRANSPEPTIDASE MRDA"/>
    <property type="match status" value="1"/>
</dbReference>
<dbReference type="SUPFAM" id="SSF56519">
    <property type="entry name" value="Penicillin binding protein dimerisation domain"/>
    <property type="match status" value="1"/>
</dbReference>
<evidence type="ECO:0000256" key="1">
    <source>
        <dbReference type="ARBA" id="ARBA00004167"/>
    </source>
</evidence>
<proteinExistence type="predicted"/>
<evidence type="ECO:0000256" key="6">
    <source>
        <dbReference type="ARBA" id="ARBA00022984"/>
    </source>
</evidence>
<evidence type="ECO:0000256" key="7">
    <source>
        <dbReference type="ARBA" id="ARBA00022989"/>
    </source>
</evidence>
<dbReference type="GO" id="GO:0008658">
    <property type="term" value="F:penicillin binding"/>
    <property type="evidence" value="ECO:0007669"/>
    <property type="project" value="InterPro"/>
</dbReference>
<dbReference type="GO" id="GO:0008360">
    <property type="term" value="P:regulation of cell shape"/>
    <property type="evidence" value="ECO:0007669"/>
    <property type="project" value="UniProtKB-KW"/>
</dbReference>
<dbReference type="EMBL" id="PEXA01000037">
    <property type="protein sequence ID" value="PIU33232.1"/>
    <property type="molecule type" value="Genomic_DNA"/>
</dbReference>
<evidence type="ECO:0000313" key="13">
    <source>
        <dbReference type="Proteomes" id="UP000229559"/>
    </source>
</evidence>
<evidence type="ECO:0000259" key="10">
    <source>
        <dbReference type="Pfam" id="PF00905"/>
    </source>
</evidence>
<evidence type="ECO:0000256" key="9">
    <source>
        <dbReference type="ARBA" id="ARBA00023316"/>
    </source>
</evidence>
<dbReference type="PANTHER" id="PTHR30627">
    <property type="entry name" value="PEPTIDOGLYCAN D,D-TRANSPEPTIDASE"/>
    <property type="match status" value="1"/>
</dbReference>
<dbReference type="GO" id="GO:0071555">
    <property type="term" value="P:cell wall organization"/>
    <property type="evidence" value="ECO:0007669"/>
    <property type="project" value="UniProtKB-KW"/>
</dbReference>
<dbReference type="GO" id="GO:0009252">
    <property type="term" value="P:peptidoglycan biosynthetic process"/>
    <property type="evidence" value="ECO:0007669"/>
    <property type="project" value="UniProtKB-KW"/>
</dbReference>
<name>A0A2M6YQ32_9BACT</name>
<evidence type="ECO:0000256" key="8">
    <source>
        <dbReference type="ARBA" id="ARBA00023136"/>
    </source>
</evidence>
<evidence type="ECO:0000313" key="12">
    <source>
        <dbReference type="EMBL" id="PIU33232.1"/>
    </source>
</evidence>
<feature type="domain" description="Penicillin-binding protein dimerisation" evidence="11">
    <location>
        <begin position="84"/>
        <end position="174"/>
    </location>
</feature>
<dbReference type="Pfam" id="PF00905">
    <property type="entry name" value="Transpeptidase"/>
    <property type="match status" value="1"/>
</dbReference>
<dbReference type="AlphaFoldDB" id="A0A2M6YQ32"/>
<dbReference type="InterPro" id="IPR050515">
    <property type="entry name" value="Beta-lactam/transpept"/>
</dbReference>
<evidence type="ECO:0000256" key="3">
    <source>
        <dbReference type="ARBA" id="ARBA00022475"/>
    </source>
</evidence>